<evidence type="ECO:0008006" key="3">
    <source>
        <dbReference type="Google" id="ProtNLM"/>
    </source>
</evidence>
<protein>
    <recommendedName>
        <fullName evidence="3">Ubiquinol-cytochrome-c reductase complex assembly factor 3</fullName>
    </recommendedName>
</protein>
<keyword evidence="2" id="KW-1185">Reference proteome</keyword>
<dbReference type="EMBL" id="CAKOGL010000019">
    <property type="protein sequence ID" value="CAH2098297.1"/>
    <property type="molecule type" value="Genomic_DNA"/>
</dbReference>
<dbReference type="AlphaFoldDB" id="A0AAU9UJQ8"/>
<proteinExistence type="predicted"/>
<evidence type="ECO:0000313" key="1">
    <source>
        <dbReference type="EMBL" id="CAH2098297.1"/>
    </source>
</evidence>
<comment type="caution">
    <text evidence="1">The sequence shown here is derived from an EMBL/GenBank/DDBJ whole genome shotgun (WGS) entry which is preliminary data.</text>
</comment>
<reference evidence="1" key="1">
    <citation type="submission" date="2022-03" db="EMBL/GenBank/DDBJ databases">
        <authorList>
            <person name="Tunstrom K."/>
        </authorList>
    </citation>
    <scope>NUCLEOTIDE SEQUENCE</scope>
</reference>
<evidence type="ECO:0000313" key="2">
    <source>
        <dbReference type="Proteomes" id="UP001153954"/>
    </source>
</evidence>
<organism evidence="1 2">
    <name type="scientific">Euphydryas editha</name>
    <name type="common">Edith's checkerspot</name>
    <dbReference type="NCBI Taxonomy" id="104508"/>
    <lineage>
        <taxon>Eukaryota</taxon>
        <taxon>Metazoa</taxon>
        <taxon>Ecdysozoa</taxon>
        <taxon>Arthropoda</taxon>
        <taxon>Hexapoda</taxon>
        <taxon>Insecta</taxon>
        <taxon>Pterygota</taxon>
        <taxon>Neoptera</taxon>
        <taxon>Endopterygota</taxon>
        <taxon>Lepidoptera</taxon>
        <taxon>Glossata</taxon>
        <taxon>Ditrysia</taxon>
        <taxon>Papilionoidea</taxon>
        <taxon>Nymphalidae</taxon>
        <taxon>Nymphalinae</taxon>
        <taxon>Euphydryas</taxon>
    </lineage>
</organism>
<accession>A0AAU9UJQ8</accession>
<dbReference type="Proteomes" id="UP001153954">
    <property type="component" value="Unassembled WGS sequence"/>
</dbReference>
<gene>
    <name evidence="1" type="ORF">EEDITHA_LOCUS13423</name>
</gene>
<name>A0AAU9UJQ8_EUPED</name>
<sequence length="99" mass="10847">MAIGIDTSKWKPRKLNGTPAAKAINKISGCVLSVGLLIGAFYQYSSVTAKLRKALEPFYADPIEEVERKLMIASGLPNRSGDTIRKLLVEEARTDLPDK</sequence>